<proteinExistence type="predicted"/>
<dbReference type="InterPro" id="IPR033904">
    <property type="entry name" value="Trans_IPPS_HH"/>
</dbReference>
<name>A0A1H2R2L7_9BACL</name>
<reference evidence="2" key="1">
    <citation type="submission" date="2016-10" db="EMBL/GenBank/DDBJ databases">
        <authorList>
            <person name="Varghese N."/>
        </authorList>
    </citation>
    <scope>NUCLEOTIDE SEQUENCE [LARGE SCALE GENOMIC DNA]</scope>
    <source>
        <strain evidence="2">DSM 12489</strain>
    </source>
</reference>
<dbReference type="GO" id="GO:0004311">
    <property type="term" value="F:geranylgeranyl diphosphate synthase activity"/>
    <property type="evidence" value="ECO:0007669"/>
    <property type="project" value="InterPro"/>
</dbReference>
<evidence type="ECO:0000313" key="2">
    <source>
        <dbReference type="Proteomes" id="UP000182589"/>
    </source>
</evidence>
<dbReference type="PANTHER" id="PTHR31480">
    <property type="entry name" value="BIFUNCTIONAL LYCOPENE CYCLASE/PHYTOENE SYNTHASE"/>
    <property type="match status" value="1"/>
</dbReference>
<dbReference type="NCBIfam" id="TIGR03464">
    <property type="entry name" value="HpnC"/>
    <property type="match status" value="1"/>
</dbReference>
<dbReference type="InterPro" id="IPR008949">
    <property type="entry name" value="Isoprenoid_synthase_dom_sf"/>
</dbReference>
<dbReference type="InterPro" id="IPR017827">
    <property type="entry name" value="HSQ_synthase_HpnC"/>
</dbReference>
<dbReference type="SUPFAM" id="SSF48576">
    <property type="entry name" value="Terpenoid synthases"/>
    <property type="match status" value="1"/>
</dbReference>
<dbReference type="STRING" id="89784.SAMN04489725_102133"/>
<dbReference type="CDD" id="cd00683">
    <property type="entry name" value="Trans_IPPS_HH"/>
    <property type="match status" value="1"/>
</dbReference>
<dbReference type="EMBL" id="FNOJ01000002">
    <property type="protein sequence ID" value="SDW13448.1"/>
    <property type="molecule type" value="Genomic_DNA"/>
</dbReference>
<dbReference type="Pfam" id="PF00494">
    <property type="entry name" value="SQS_PSY"/>
    <property type="match status" value="1"/>
</dbReference>
<keyword evidence="2" id="KW-1185">Reference proteome</keyword>
<dbReference type="GO" id="GO:0051996">
    <property type="term" value="F:squalene synthase [NAD(P)H] activity"/>
    <property type="evidence" value="ECO:0007669"/>
    <property type="project" value="InterPro"/>
</dbReference>
<gene>
    <name evidence="1" type="ORF">SAMN04489725_102133</name>
</gene>
<dbReference type="InterPro" id="IPR002060">
    <property type="entry name" value="Squ/phyt_synthse"/>
</dbReference>
<dbReference type="SFLD" id="SFLDS00005">
    <property type="entry name" value="Isoprenoid_Synthase_Type_I"/>
    <property type="match status" value="1"/>
</dbReference>
<dbReference type="SFLD" id="SFLDG01212">
    <property type="entry name" value="Phytoene_synthase_like"/>
    <property type="match status" value="1"/>
</dbReference>
<dbReference type="Gene3D" id="1.10.600.10">
    <property type="entry name" value="Farnesyl Diphosphate Synthase"/>
    <property type="match status" value="1"/>
</dbReference>
<dbReference type="GO" id="GO:0016114">
    <property type="term" value="P:terpenoid biosynthetic process"/>
    <property type="evidence" value="ECO:0007669"/>
    <property type="project" value="UniProtKB-ARBA"/>
</dbReference>
<organism evidence="1 2">
    <name type="scientific">Alicyclobacillus hesperidum</name>
    <dbReference type="NCBI Taxonomy" id="89784"/>
    <lineage>
        <taxon>Bacteria</taxon>
        <taxon>Bacillati</taxon>
        <taxon>Bacillota</taxon>
        <taxon>Bacilli</taxon>
        <taxon>Bacillales</taxon>
        <taxon>Alicyclobacillaceae</taxon>
        <taxon>Alicyclobacillus</taxon>
    </lineage>
</organism>
<dbReference type="InterPro" id="IPR044843">
    <property type="entry name" value="Trans_IPPS_bact-type"/>
</dbReference>
<accession>A0A1H2R2L7</accession>
<dbReference type="Proteomes" id="UP000182589">
    <property type="component" value="Unassembled WGS sequence"/>
</dbReference>
<sequence>MQSVPVGLRADFEVCARLTASHYENFSVVSLFVPRELRPHFCSIYAFCRGVDDLGDELKGDRLAALDAYEEELRRAYGGTPQTPVFRALQHTIEACGLPMDPFLRLIEANRRDQRQATYETWDDLRDYCRYSADPVGRLVLGVFGCCDEERAALSDYTCTALQVANHLQDIHRDLKNGRIYVPKADLESFGASLEDIRQARMTDGVRACIKFEVERTAEWFTQGARLERLVPHRLGLQLRLYRLGGEAVLEALRRQDYDPFVRRPVVTSGQKLRIAMRAFMGFAQRGVAPG</sequence>
<evidence type="ECO:0000313" key="1">
    <source>
        <dbReference type="EMBL" id="SDW13448.1"/>
    </source>
</evidence>
<dbReference type="AlphaFoldDB" id="A0A1H2R2L7"/>
<protein>
    <submittedName>
        <fullName evidence="1">Squalene synthase HpnC</fullName>
    </submittedName>
</protein>
<dbReference type="SFLD" id="SFLDG01018">
    <property type="entry name" value="Squalene/Phytoene_Synthase_Lik"/>
    <property type="match status" value="1"/>
</dbReference>
<dbReference type="RefSeq" id="WP_074691631.1">
    <property type="nucleotide sequence ID" value="NZ_FNOJ01000002.1"/>
</dbReference>